<accession>U1ML99</accession>
<name>U1ML99_9EURY</name>
<organism evidence="1 2">
    <name type="scientific">Haloquadratum walsbyi J07HQW1</name>
    <dbReference type="NCBI Taxonomy" id="1238424"/>
    <lineage>
        <taxon>Archaea</taxon>
        <taxon>Methanobacteriati</taxon>
        <taxon>Methanobacteriota</taxon>
        <taxon>Stenosarchaea group</taxon>
        <taxon>Halobacteria</taxon>
        <taxon>Halobacteriales</taxon>
        <taxon>Haloferacaceae</taxon>
        <taxon>Haloquadratum</taxon>
    </lineage>
</organism>
<proteinExistence type="predicted"/>
<dbReference type="Proteomes" id="UP000030649">
    <property type="component" value="Unassembled WGS sequence"/>
</dbReference>
<dbReference type="EMBL" id="KE356560">
    <property type="protein sequence ID" value="ERG90389.1"/>
    <property type="molecule type" value="Genomic_DNA"/>
</dbReference>
<dbReference type="STRING" id="1238424.J07HQW1_00410"/>
<sequence>MNAAVDALVCMALITAAIAGVLTVDQSPPTRIDRADTIANTLTTTTTTIEYSPTLEIDDFDSRLVSPEQYRLTRRTHDTLAGLIARATISGTRTQKAQLTRIDDDFRLRVRNAVRARTGGRVRVDARWVPYPGSPLFAHFSVGPRPLSQSDTVHTATVNIPVGVAPVSIETHDQFRTLGTAVAARLVAVVVPPGSTRVMMRDDEPGITLTRYRYARLQSLTNASLAEPLATENTTEANARLTAALAPEITSDLQRRYKTPAVATEAVSVTTVEIIIRTWGHGGES</sequence>
<dbReference type="AlphaFoldDB" id="U1ML99"/>
<protein>
    <submittedName>
        <fullName evidence="1">Uncharacterized protein</fullName>
    </submittedName>
</protein>
<dbReference type="HOGENOM" id="CLU_083529_0_0_2"/>
<reference evidence="1 2" key="1">
    <citation type="journal article" date="2013" name="PLoS ONE">
        <title>Assembly-driven community genomics of a hypersaline microbial ecosystem.</title>
        <authorList>
            <person name="Podell S."/>
            <person name="Ugalde J.A."/>
            <person name="Narasingarao P."/>
            <person name="Banfield J.F."/>
            <person name="Heidelberg K.B."/>
            <person name="Allen E.E."/>
        </authorList>
    </citation>
    <scope>NUCLEOTIDE SEQUENCE [LARGE SCALE GENOMIC DNA]</scope>
    <source>
        <strain evidence="2">J07HQW1</strain>
    </source>
</reference>
<gene>
    <name evidence="1" type="ORF">J07HQW1_00410</name>
</gene>
<evidence type="ECO:0000313" key="1">
    <source>
        <dbReference type="EMBL" id="ERG90389.1"/>
    </source>
</evidence>
<dbReference type="InterPro" id="IPR055708">
    <property type="entry name" value="DUF7284"/>
</dbReference>
<evidence type="ECO:0000313" key="2">
    <source>
        <dbReference type="Proteomes" id="UP000030649"/>
    </source>
</evidence>
<dbReference type="Pfam" id="PF23955">
    <property type="entry name" value="DUF7284"/>
    <property type="match status" value="1"/>
</dbReference>